<name>A0AA35KPH3_9SAUR</name>
<evidence type="ECO:0008006" key="4">
    <source>
        <dbReference type="Google" id="ProtNLM"/>
    </source>
</evidence>
<reference evidence="2" key="1">
    <citation type="submission" date="2022-12" db="EMBL/GenBank/DDBJ databases">
        <authorList>
            <person name="Alioto T."/>
            <person name="Alioto T."/>
            <person name="Gomez Garrido J."/>
        </authorList>
    </citation>
    <scope>NUCLEOTIDE SEQUENCE</scope>
</reference>
<evidence type="ECO:0000256" key="1">
    <source>
        <dbReference type="SAM" id="SignalP"/>
    </source>
</evidence>
<dbReference type="Proteomes" id="UP001178461">
    <property type="component" value="Chromosome 8"/>
</dbReference>
<feature type="chain" id="PRO_5041375240" description="Secreted protein" evidence="1">
    <location>
        <begin position="24"/>
        <end position="191"/>
    </location>
</feature>
<gene>
    <name evidence="2" type="ORF">PODLI_1B024950</name>
</gene>
<accession>A0AA35KPH3</accession>
<keyword evidence="1" id="KW-0732">Signal</keyword>
<sequence length="191" mass="21119">MESTPKLAEVVFVFLSIIIKLRALASISSVEQAPEIWKLAERTLPFTLECLTPHECYLTEGAESCLSSVLYQKLCCLAATGHHGRILGMLWSLLTLSECHWHQLLLLRLHLCRECKSVWTGKPGRWEMPCSSSSGSSQGLLVQSAQRRGSSFLSCPTGKPASSSCSISADIFPAPLWFSMLPGLYINKELF</sequence>
<proteinExistence type="predicted"/>
<feature type="signal peptide" evidence="1">
    <location>
        <begin position="1"/>
        <end position="23"/>
    </location>
</feature>
<organism evidence="2 3">
    <name type="scientific">Podarcis lilfordi</name>
    <name type="common">Lilford's wall lizard</name>
    <dbReference type="NCBI Taxonomy" id="74358"/>
    <lineage>
        <taxon>Eukaryota</taxon>
        <taxon>Metazoa</taxon>
        <taxon>Chordata</taxon>
        <taxon>Craniata</taxon>
        <taxon>Vertebrata</taxon>
        <taxon>Euteleostomi</taxon>
        <taxon>Lepidosauria</taxon>
        <taxon>Squamata</taxon>
        <taxon>Bifurcata</taxon>
        <taxon>Unidentata</taxon>
        <taxon>Episquamata</taxon>
        <taxon>Laterata</taxon>
        <taxon>Lacertibaenia</taxon>
        <taxon>Lacertidae</taxon>
        <taxon>Podarcis</taxon>
    </lineage>
</organism>
<evidence type="ECO:0000313" key="3">
    <source>
        <dbReference type="Proteomes" id="UP001178461"/>
    </source>
</evidence>
<protein>
    <recommendedName>
        <fullName evidence="4">Secreted protein</fullName>
    </recommendedName>
</protein>
<dbReference type="EMBL" id="OX395133">
    <property type="protein sequence ID" value="CAI5781937.1"/>
    <property type="molecule type" value="Genomic_DNA"/>
</dbReference>
<evidence type="ECO:0000313" key="2">
    <source>
        <dbReference type="EMBL" id="CAI5781937.1"/>
    </source>
</evidence>
<dbReference type="AlphaFoldDB" id="A0AA35KPH3"/>
<keyword evidence="3" id="KW-1185">Reference proteome</keyword>